<dbReference type="AlphaFoldDB" id="A0A1X1PDP8"/>
<evidence type="ECO:0000313" key="2">
    <source>
        <dbReference type="EMBL" id="ORT84015.1"/>
    </source>
</evidence>
<feature type="compositionally biased region" description="Basic and acidic residues" evidence="1">
    <location>
        <begin position="7"/>
        <end position="27"/>
    </location>
</feature>
<name>A0A1X1PDP8_9BURK</name>
<gene>
    <name evidence="2" type="ORF">B7G54_21500</name>
</gene>
<sequence length="62" mass="7336">MRTLPVRKSERSRGKPRDPLRNSIHEAQKNSLATKFFLFYSSPYPMTRHRHPDDIPICDRPS</sequence>
<accession>A0A1X1PDP8</accession>
<organism evidence="2 3">
    <name type="scientific">Burkholderia puraquae</name>
    <dbReference type="NCBI Taxonomy" id="1904757"/>
    <lineage>
        <taxon>Bacteria</taxon>
        <taxon>Pseudomonadati</taxon>
        <taxon>Pseudomonadota</taxon>
        <taxon>Betaproteobacteria</taxon>
        <taxon>Burkholderiales</taxon>
        <taxon>Burkholderiaceae</taxon>
        <taxon>Burkholderia</taxon>
        <taxon>Burkholderia cepacia complex</taxon>
    </lineage>
</organism>
<feature type="region of interest" description="Disordered" evidence="1">
    <location>
        <begin position="1"/>
        <end position="27"/>
    </location>
</feature>
<comment type="caution">
    <text evidence="2">The sequence shown here is derived from an EMBL/GenBank/DDBJ whole genome shotgun (WGS) entry which is preliminary data.</text>
</comment>
<evidence type="ECO:0000313" key="3">
    <source>
        <dbReference type="Proteomes" id="UP000193146"/>
    </source>
</evidence>
<dbReference type="EMBL" id="NBYX01000011">
    <property type="protein sequence ID" value="ORT84015.1"/>
    <property type="molecule type" value="Genomic_DNA"/>
</dbReference>
<dbReference type="OrthoDB" id="9010760at2"/>
<dbReference type="Proteomes" id="UP000193146">
    <property type="component" value="Unassembled WGS sequence"/>
</dbReference>
<protein>
    <submittedName>
        <fullName evidence="2">Uncharacterized protein</fullName>
    </submittedName>
</protein>
<keyword evidence="3" id="KW-1185">Reference proteome</keyword>
<proteinExistence type="predicted"/>
<reference evidence="2 3" key="1">
    <citation type="submission" date="2017-04" db="EMBL/GenBank/DDBJ databases">
        <title>Burkholderia puraquae sp. nov., a novel Burkholderia cepacia complex species from hospital setting samples.</title>
        <authorList>
            <person name="Martina P."/>
            <person name="Leguizamon M."/>
            <person name="Prieto C."/>
            <person name="Sousa S."/>
            <person name="Montanaro P."/>
            <person name="Draghi W."/>
            <person name="Staembler M."/>
            <person name="Bettiol M."/>
            <person name="Figoli C."/>
            <person name="Palau J."/>
            <person name="Alvarez F."/>
            <person name="Benetti S."/>
            <person name="Anchat E."/>
            <person name="Vescina C."/>
            <person name="Ferreras J."/>
            <person name="Lasch P."/>
            <person name="Lagares A."/>
            <person name="Zorreguieta A."/>
            <person name="Yantorno O."/>
            <person name="Bosch A."/>
        </authorList>
    </citation>
    <scope>NUCLEOTIDE SEQUENCE [LARGE SCALE GENOMIC DNA]</scope>
    <source>
        <strain evidence="2 3">CAMPA 1040</strain>
    </source>
</reference>
<evidence type="ECO:0000256" key="1">
    <source>
        <dbReference type="SAM" id="MobiDB-lite"/>
    </source>
</evidence>